<keyword evidence="2" id="KW-0812">Transmembrane</keyword>
<accession>A0A6A7BVJ9</accession>
<evidence type="ECO:0000313" key="6">
    <source>
        <dbReference type="EMBL" id="KAF2859376.1"/>
    </source>
</evidence>
<keyword evidence="3" id="KW-1133">Transmembrane helix</keyword>
<dbReference type="InterPro" id="IPR050618">
    <property type="entry name" value="Ubq-SigPath_Reg"/>
</dbReference>
<dbReference type="Proteomes" id="UP000799421">
    <property type="component" value="Unassembled WGS sequence"/>
</dbReference>
<name>A0A6A7BVJ9_9PEZI</name>
<protein>
    <recommendedName>
        <fullName evidence="8">SPRY domain-containing protein</fullName>
    </recommendedName>
</protein>
<dbReference type="SUPFAM" id="SSF49899">
    <property type="entry name" value="Concanavalin A-like lectins/glucanases"/>
    <property type="match status" value="1"/>
</dbReference>
<sequence>MSNNEYAPPPGPPPTGNHQKRSDKDAPPPYDPWLVVPDNALLPPPPAFKNELSPANNASEDDAERGRMWCLQNPLWPATPHNQTTLSHIAQKDITLTLPPGTRGIDLTRDSGKAFIRSPRGCTDTLLLSDFPLYVAGHSPPVFVYYEVAIMAIGRDSGIAVGFAAPPYPPFRLPGWHRASLAVHSDDGHRYIDDPYGGIEFTAPFQKGETVGLGMTFQAQGRVEIFFTRSGKLAGQWNLYEERDREEGGVGGLEGSRDLLAALGLFGEVRFEVLFKPEQWMYMP</sequence>
<evidence type="ECO:0008006" key="8">
    <source>
        <dbReference type="Google" id="ProtNLM"/>
    </source>
</evidence>
<evidence type="ECO:0000256" key="1">
    <source>
        <dbReference type="ARBA" id="ARBA00004370"/>
    </source>
</evidence>
<evidence type="ECO:0000256" key="4">
    <source>
        <dbReference type="ARBA" id="ARBA00023136"/>
    </source>
</evidence>
<gene>
    <name evidence="6" type="ORF">K470DRAFT_219358</name>
</gene>
<dbReference type="InterPro" id="IPR043136">
    <property type="entry name" value="B30.2/SPRY_sf"/>
</dbReference>
<dbReference type="OrthoDB" id="25503at2759"/>
<evidence type="ECO:0000256" key="2">
    <source>
        <dbReference type="ARBA" id="ARBA00022692"/>
    </source>
</evidence>
<dbReference type="Gene3D" id="2.60.120.920">
    <property type="match status" value="1"/>
</dbReference>
<keyword evidence="4" id="KW-0472">Membrane</keyword>
<evidence type="ECO:0000256" key="5">
    <source>
        <dbReference type="SAM" id="MobiDB-lite"/>
    </source>
</evidence>
<dbReference type="AlphaFoldDB" id="A0A6A7BVJ9"/>
<evidence type="ECO:0000313" key="7">
    <source>
        <dbReference type="Proteomes" id="UP000799421"/>
    </source>
</evidence>
<keyword evidence="7" id="KW-1185">Reference proteome</keyword>
<feature type="region of interest" description="Disordered" evidence="5">
    <location>
        <begin position="1"/>
        <end position="64"/>
    </location>
</feature>
<dbReference type="InterPro" id="IPR035780">
    <property type="entry name" value="SPRY_Ssh4-like"/>
</dbReference>
<dbReference type="PANTHER" id="PTHR12864">
    <property type="entry name" value="RAN BINDING PROTEIN 9-RELATED"/>
    <property type="match status" value="1"/>
</dbReference>
<dbReference type="CDD" id="cd12910">
    <property type="entry name" value="SPRY_SSH4_like"/>
    <property type="match status" value="1"/>
</dbReference>
<comment type="subcellular location">
    <subcellularLocation>
        <location evidence="1">Membrane</location>
    </subcellularLocation>
</comment>
<dbReference type="InterPro" id="IPR013320">
    <property type="entry name" value="ConA-like_dom_sf"/>
</dbReference>
<dbReference type="EMBL" id="MU005994">
    <property type="protein sequence ID" value="KAF2859376.1"/>
    <property type="molecule type" value="Genomic_DNA"/>
</dbReference>
<evidence type="ECO:0000256" key="3">
    <source>
        <dbReference type="ARBA" id="ARBA00022989"/>
    </source>
</evidence>
<dbReference type="GO" id="GO:0016020">
    <property type="term" value="C:membrane"/>
    <property type="evidence" value="ECO:0007669"/>
    <property type="project" value="UniProtKB-SubCell"/>
</dbReference>
<proteinExistence type="predicted"/>
<reference evidence="6" key="1">
    <citation type="journal article" date="2020" name="Stud. Mycol.">
        <title>101 Dothideomycetes genomes: a test case for predicting lifestyles and emergence of pathogens.</title>
        <authorList>
            <person name="Haridas S."/>
            <person name="Albert R."/>
            <person name="Binder M."/>
            <person name="Bloem J."/>
            <person name="Labutti K."/>
            <person name="Salamov A."/>
            <person name="Andreopoulos B."/>
            <person name="Baker S."/>
            <person name="Barry K."/>
            <person name="Bills G."/>
            <person name="Bluhm B."/>
            <person name="Cannon C."/>
            <person name="Castanera R."/>
            <person name="Culley D."/>
            <person name="Daum C."/>
            <person name="Ezra D."/>
            <person name="Gonzalez J."/>
            <person name="Henrissat B."/>
            <person name="Kuo A."/>
            <person name="Liang C."/>
            <person name="Lipzen A."/>
            <person name="Lutzoni F."/>
            <person name="Magnuson J."/>
            <person name="Mondo S."/>
            <person name="Nolan M."/>
            <person name="Ohm R."/>
            <person name="Pangilinan J."/>
            <person name="Park H.-J."/>
            <person name="Ramirez L."/>
            <person name="Alfaro M."/>
            <person name="Sun H."/>
            <person name="Tritt A."/>
            <person name="Yoshinaga Y."/>
            <person name="Zwiers L.-H."/>
            <person name="Turgeon B."/>
            <person name="Goodwin S."/>
            <person name="Spatafora J."/>
            <person name="Crous P."/>
            <person name="Grigoriev I."/>
        </authorList>
    </citation>
    <scope>NUCLEOTIDE SEQUENCE</scope>
    <source>
        <strain evidence="6">CBS 480.64</strain>
    </source>
</reference>
<organism evidence="6 7">
    <name type="scientific">Piedraia hortae CBS 480.64</name>
    <dbReference type="NCBI Taxonomy" id="1314780"/>
    <lineage>
        <taxon>Eukaryota</taxon>
        <taxon>Fungi</taxon>
        <taxon>Dikarya</taxon>
        <taxon>Ascomycota</taxon>
        <taxon>Pezizomycotina</taxon>
        <taxon>Dothideomycetes</taxon>
        <taxon>Dothideomycetidae</taxon>
        <taxon>Capnodiales</taxon>
        <taxon>Piedraiaceae</taxon>
        <taxon>Piedraia</taxon>
    </lineage>
</organism>